<gene>
    <name evidence="1" type="ORF">EQG49_09305</name>
</gene>
<dbReference type="KEGG" id="wei:EQG49_09305"/>
<dbReference type="OrthoDB" id="2146345at2"/>
<evidence type="ECO:0000313" key="1">
    <source>
        <dbReference type="EMBL" id="QBO36653.1"/>
    </source>
</evidence>
<dbReference type="Proteomes" id="UP000292886">
    <property type="component" value="Chromosome"/>
</dbReference>
<dbReference type="RefSeq" id="WP_133363730.1">
    <property type="nucleotide sequence ID" value="NZ_CP037940.1"/>
</dbReference>
<dbReference type="AlphaFoldDB" id="A0A4P6YV87"/>
<reference evidence="2" key="1">
    <citation type="submission" date="2019-03" db="EMBL/GenBank/DDBJ databases">
        <title>Weissella sp. 26KH-42 Genome sequencing.</title>
        <authorList>
            <person name="Heo J."/>
            <person name="Kim S.-J."/>
            <person name="Kim J.-S."/>
            <person name="Hong S.-B."/>
            <person name="Kwon S.-W."/>
        </authorList>
    </citation>
    <scope>NUCLEOTIDE SEQUENCE [LARGE SCALE GENOMIC DNA]</scope>
    <source>
        <strain evidence="2">26KH-42</strain>
    </source>
</reference>
<accession>A0A4P6YV87</accession>
<organism evidence="1 2">
    <name type="scientific">Periweissella cryptocerci</name>
    <dbReference type="NCBI Taxonomy" id="2506420"/>
    <lineage>
        <taxon>Bacteria</taxon>
        <taxon>Bacillati</taxon>
        <taxon>Bacillota</taxon>
        <taxon>Bacilli</taxon>
        <taxon>Lactobacillales</taxon>
        <taxon>Lactobacillaceae</taxon>
        <taxon>Periweissella</taxon>
    </lineage>
</organism>
<dbReference type="EMBL" id="CP037940">
    <property type="protein sequence ID" value="QBO36653.1"/>
    <property type="molecule type" value="Genomic_DNA"/>
</dbReference>
<name>A0A4P6YV87_9LACO</name>
<protein>
    <submittedName>
        <fullName evidence="1">Uncharacterized protein</fullName>
    </submittedName>
</protein>
<sequence length="60" mass="6928">MVDYEVLLEQVRSGEITEFVVNNADFPAFHKVWQGYSYQNQIRGEATRGGVVTYTRLETN</sequence>
<evidence type="ECO:0000313" key="2">
    <source>
        <dbReference type="Proteomes" id="UP000292886"/>
    </source>
</evidence>
<proteinExistence type="predicted"/>
<keyword evidence="2" id="KW-1185">Reference proteome</keyword>